<reference evidence="1" key="2">
    <citation type="submission" date="2022-10" db="EMBL/GenBank/DDBJ databases">
        <authorList>
            <consortium name="ENA_rothamsted_submissions"/>
            <consortium name="culmorum"/>
            <person name="King R."/>
        </authorList>
    </citation>
    <scope>NUCLEOTIDE SEQUENCE</scope>
</reference>
<reference evidence="1" key="1">
    <citation type="submission" date="2021-12" db="EMBL/GenBank/DDBJ databases">
        <authorList>
            <person name="King R."/>
        </authorList>
    </citation>
    <scope>NUCLEOTIDE SEQUENCE</scope>
</reference>
<protein>
    <submittedName>
        <fullName evidence="1">Uncharacterized protein</fullName>
    </submittedName>
</protein>
<dbReference type="Proteomes" id="UP001153714">
    <property type="component" value="Chromosome 2"/>
</dbReference>
<accession>A0A9N9R4I2</accession>
<evidence type="ECO:0000313" key="1">
    <source>
        <dbReference type="EMBL" id="CAG9789149.1"/>
    </source>
</evidence>
<dbReference type="OrthoDB" id="289038at2759"/>
<name>A0A9N9R4I2_9NEOP</name>
<sequence>MFPHGYKFKLERYKGLNGRTCWTTLISAFCTLVENEDDRLYVVYNGGLQMTFEALQSLHAVYMEGGAGSASSSASVRGELAGALRWAAALLRTLRTRRDTKEARALLLACKDWPECARRLVAMLAAHHRLDHLRVPSLNICCRVARTQRCMSEQLVLLSALCALEAVPLKFNYFAAFWRDVAASPADAKLEEMLLECSVVSEYMDAVLLDERESLEDPAIYQFMQHYYPKVS</sequence>
<dbReference type="EMBL" id="OU893333">
    <property type="protein sequence ID" value="CAG9789149.1"/>
    <property type="molecule type" value="Genomic_DNA"/>
</dbReference>
<evidence type="ECO:0000313" key="2">
    <source>
        <dbReference type="Proteomes" id="UP001153714"/>
    </source>
</evidence>
<dbReference type="AlphaFoldDB" id="A0A9N9R4I2"/>
<keyword evidence="2" id="KW-1185">Reference proteome</keyword>
<proteinExistence type="predicted"/>
<gene>
    <name evidence="1" type="ORF">DIATSA_LOCUS6905</name>
</gene>
<organism evidence="1 2">
    <name type="scientific">Diatraea saccharalis</name>
    <name type="common">sugarcane borer</name>
    <dbReference type="NCBI Taxonomy" id="40085"/>
    <lineage>
        <taxon>Eukaryota</taxon>
        <taxon>Metazoa</taxon>
        <taxon>Ecdysozoa</taxon>
        <taxon>Arthropoda</taxon>
        <taxon>Hexapoda</taxon>
        <taxon>Insecta</taxon>
        <taxon>Pterygota</taxon>
        <taxon>Neoptera</taxon>
        <taxon>Endopterygota</taxon>
        <taxon>Lepidoptera</taxon>
        <taxon>Glossata</taxon>
        <taxon>Ditrysia</taxon>
        <taxon>Pyraloidea</taxon>
        <taxon>Crambidae</taxon>
        <taxon>Crambinae</taxon>
        <taxon>Diatraea</taxon>
    </lineage>
</organism>